<organism evidence="4 5">
    <name type="scientific">Cryobacterium glaciale</name>
    <dbReference type="NCBI Taxonomy" id="1259145"/>
    <lineage>
        <taxon>Bacteria</taxon>
        <taxon>Bacillati</taxon>
        <taxon>Actinomycetota</taxon>
        <taxon>Actinomycetes</taxon>
        <taxon>Micrococcales</taxon>
        <taxon>Microbacteriaceae</taxon>
        <taxon>Cryobacterium</taxon>
    </lineage>
</organism>
<name>A0A4R8UWL1_9MICO</name>
<dbReference type="RefSeq" id="WP_134503538.1">
    <property type="nucleotide sequence ID" value="NZ_SOEY01000023.1"/>
</dbReference>
<evidence type="ECO:0000256" key="1">
    <source>
        <dbReference type="ARBA" id="ARBA00004196"/>
    </source>
</evidence>
<dbReference type="Pfam" id="PF09479">
    <property type="entry name" value="Flg_new"/>
    <property type="match status" value="1"/>
</dbReference>
<keyword evidence="2" id="KW-0812">Transmembrane</keyword>
<reference evidence="4 5" key="1">
    <citation type="submission" date="2019-03" db="EMBL/GenBank/DDBJ databases">
        <title>Genomics of glacier-inhabiting Cryobacterium strains.</title>
        <authorList>
            <person name="Liu Q."/>
            <person name="Xin Y.-H."/>
        </authorList>
    </citation>
    <scope>NUCLEOTIDE SEQUENCE [LARGE SCALE GENOMIC DNA]</scope>
    <source>
        <strain evidence="4 5">HLT2-23</strain>
    </source>
</reference>
<dbReference type="Gene3D" id="2.60.40.10">
    <property type="entry name" value="Immunoglobulins"/>
    <property type="match status" value="1"/>
</dbReference>
<dbReference type="Proteomes" id="UP000298173">
    <property type="component" value="Unassembled WGS sequence"/>
</dbReference>
<dbReference type="InterPro" id="IPR013378">
    <property type="entry name" value="InlB-like_B-rpt"/>
</dbReference>
<proteinExistence type="predicted"/>
<keyword evidence="5" id="KW-1185">Reference proteome</keyword>
<dbReference type="EMBL" id="SOEY01000023">
    <property type="protein sequence ID" value="TFB71887.1"/>
    <property type="molecule type" value="Genomic_DNA"/>
</dbReference>
<evidence type="ECO:0000256" key="2">
    <source>
        <dbReference type="SAM" id="Phobius"/>
    </source>
</evidence>
<dbReference type="GO" id="GO:0005975">
    <property type="term" value="P:carbohydrate metabolic process"/>
    <property type="evidence" value="ECO:0007669"/>
    <property type="project" value="UniProtKB-ARBA"/>
</dbReference>
<dbReference type="InterPro" id="IPR026906">
    <property type="entry name" value="LRR_5"/>
</dbReference>
<sequence length="656" mass="65938">MSGISGLRVRGLRCVAASAVGVLVVAASAVLSAAPAQAATVDYLAADGITYALNSETHTASTKGTYPTYAGSPTVVIPATVTADDVTYTVTQIGPSTFSTANVTSVVIANTIVEIGSNAFYGTTLGAVTIPNSVVTLATGAFDRAGVTSVSFGDSIQTIGSQAFYGNSLTSIDLPDTLTSLAMHSFSGNNLTSVVIPAAVTTMDRAVFYANPSLASVIFRGAAPTTFTSTSEWMPSLGSNSNLTVYYAPEFGAPGGFTSPTWKGYASSTNPIVTFALNGYGQAVAAQMPVRGETVTAPTDPTDSIRAFGGWFSDATLQVPYNFADAVNGNLTLYAQWYLDAAFTAATPPAAVAGTPYSYSFLASGSAEPTFAVTSGQLPAGLDLSTDGVLSGTPTVAGSSTFAVTASNHMSVAAQVQLTVAAGALAEIVMTQPVSGEFLAVAGEAITFAASATDASGNAVTAPLTYSTSLVGSAFADVIDGATITFYTAGVRTVTVTGASVTTSFDVDVSAASPAVLSLSSSSMSAIVGDTVTLFLDGTDAYGNATKDLASQAVFTSDWASDMVDGATVRFTHASVHTITGMIGRLTSTVAIQLSDPVGVAAALAASERAALATAAQAAEAAALAKAGVNPMAGMLAGGVLLLAGLVLWVRRRVLA</sequence>
<feature type="signal peptide" evidence="3">
    <location>
        <begin position="1"/>
        <end position="38"/>
    </location>
</feature>
<dbReference type="InterPro" id="IPR053139">
    <property type="entry name" value="Surface_bspA-like"/>
</dbReference>
<dbReference type="Gene3D" id="3.80.10.10">
    <property type="entry name" value="Ribonuclease Inhibitor"/>
    <property type="match status" value="1"/>
</dbReference>
<dbReference type="PANTHER" id="PTHR45661:SF3">
    <property type="entry name" value="IG-LIKE DOMAIN-CONTAINING PROTEIN"/>
    <property type="match status" value="1"/>
</dbReference>
<dbReference type="AlphaFoldDB" id="A0A4R8UWL1"/>
<dbReference type="InterPro" id="IPR032675">
    <property type="entry name" value="LRR_dom_sf"/>
</dbReference>
<dbReference type="Gene3D" id="2.60.40.4270">
    <property type="entry name" value="Listeria-Bacteroides repeat domain"/>
    <property type="match status" value="1"/>
</dbReference>
<feature type="transmembrane region" description="Helical" evidence="2">
    <location>
        <begin position="632"/>
        <end position="650"/>
    </location>
</feature>
<dbReference type="NCBIfam" id="TIGR02543">
    <property type="entry name" value="List_Bact_rpt"/>
    <property type="match status" value="1"/>
</dbReference>
<dbReference type="PANTHER" id="PTHR45661">
    <property type="entry name" value="SURFACE ANTIGEN"/>
    <property type="match status" value="1"/>
</dbReference>
<comment type="subcellular location">
    <subcellularLocation>
        <location evidence="1">Cell envelope</location>
    </subcellularLocation>
</comment>
<protein>
    <recommendedName>
        <fullName evidence="6">Leucine-rich repeat domain-containing protein</fullName>
    </recommendedName>
</protein>
<keyword evidence="3" id="KW-0732">Signal</keyword>
<evidence type="ECO:0000313" key="5">
    <source>
        <dbReference type="Proteomes" id="UP000298173"/>
    </source>
</evidence>
<dbReference type="GO" id="GO:0005509">
    <property type="term" value="F:calcium ion binding"/>
    <property type="evidence" value="ECO:0007669"/>
    <property type="project" value="InterPro"/>
</dbReference>
<keyword evidence="2" id="KW-1133">Transmembrane helix</keyword>
<dbReference type="InterPro" id="IPR042229">
    <property type="entry name" value="Listeria/Bacterioides_rpt_sf"/>
</dbReference>
<dbReference type="GO" id="GO:0016020">
    <property type="term" value="C:membrane"/>
    <property type="evidence" value="ECO:0007669"/>
    <property type="project" value="InterPro"/>
</dbReference>
<dbReference type="OrthoDB" id="6380546at2"/>
<evidence type="ECO:0000256" key="3">
    <source>
        <dbReference type="SAM" id="SignalP"/>
    </source>
</evidence>
<gene>
    <name evidence="4" type="ORF">E3O06_11540</name>
</gene>
<evidence type="ECO:0000313" key="4">
    <source>
        <dbReference type="EMBL" id="TFB71887.1"/>
    </source>
</evidence>
<dbReference type="InterPro" id="IPR015919">
    <property type="entry name" value="Cadherin-like_sf"/>
</dbReference>
<keyword evidence="2" id="KW-0472">Membrane</keyword>
<feature type="chain" id="PRO_5020985224" description="Leucine-rich repeat domain-containing protein" evidence="3">
    <location>
        <begin position="39"/>
        <end position="656"/>
    </location>
</feature>
<dbReference type="GO" id="GO:0030313">
    <property type="term" value="C:cell envelope"/>
    <property type="evidence" value="ECO:0007669"/>
    <property type="project" value="UniProtKB-SubCell"/>
</dbReference>
<dbReference type="SUPFAM" id="SSF49313">
    <property type="entry name" value="Cadherin-like"/>
    <property type="match status" value="1"/>
</dbReference>
<accession>A0A4R8UWL1</accession>
<comment type="caution">
    <text evidence="4">The sequence shown here is derived from an EMBL/GenBank/DDBJ whole genome shotgun (WGS) entry which is preliminary data.</text>
</comment>
<evidence type="ECO:0008006" key="6">
    <source>
        <dbReference type="Google" id="ProtNLM"/>
    </source>
</evidence>
<dbReference type="InterPro" id="IPR013783">
    <property type="entry name" value="Ig-like_fold"/>
</dbReference>
<dbReference type="Pfam" id="PF13306">
    <property type="entry name" value="LRR_5"/>
    <property type="match status" value="1"/>
</dbReference>